<dbReference type="Pfam" id="PF13359">
    <property type="entry name" value="DDE_Tnp_4"/>
    <property type="match status" value="1"/>
</dbReference>
<dbReference type="PANTHER" id="PTHR22930">
    <property type="match status" value="1"/>
</dbReference>
<dbReference type="InterPro" id="IPR027806">
    <property type="entry name" value="HARBI1_dom"/>
</dbReference>
<dbReference type="GO" id="GO:0005634">
    <property type="term" value="C:nucleus"/>
    <property type="evidence" value="ECO:0007669"/>
    <property type="project" value="UniProtKB-SubCell"/>
</dbReference>
<comment type="cofactor">
    <cofactor evidence="1">
        <name>a divalent metal cation</name>
        <dbReference type="ChEBI" id="CHEBI:60240"/>
    </cofactor>
</comment>
<dbReference type="STRING" id="1295533.A0A1E3HE88"/>
<evidence type="ECO:0000313" key="9">
    <source>
        <dbReference type="EMBL" id="ODN74660.1"/>
    </source>
</evidence>
<dbReference type="GO" id="GO:0004518">
    <property type="term" value="F:nuclease activity"/>
    <property type="evidence" value="ECO:0007669"/>
    <property type="project" value="UniProtKB-KW"/>
</dbReference>
<dbReference type="OrthoDB" id="5540949at2759"/>
<name>A0A1E3HE88_9TREE</name>
<evidence type="ECO:0000256" key="7">
    <source>
        <dbReference type="ARBA" id="ARBA00023242"/>
    </source>
</evidence>
<protein>
    <recommendedName>
        <fullName evidence="8">DDE Tnp4 domain-containing protein</fullName>
    </recommendedName>
</protein>
<sequence>MSDIGQRRAEAETIVNILLVVATLQQMLDLPNDFDSSDLEFTEYFLQLIIILRVPGLPNWQSHIGWLGLFTPEMTLLAMDTFNDYLKYLQQTQSVARPLTYDRRQRLGENVWFVIFDDQSDKDFKRNARMSKKTFHSLWEVIQDDEAFHKNSRNPQEHLAYQLYTTLVRLGRRGNGMSHGEVAEKLGIKAGTSFLWTMRTLEAIHRSLGSKKCISWPDPKERKRIRREFGLTSPFKKCVGLIDGTLIELEYVPGREDKRLWYRRKDTYGFNVLVVADHESRIRLIQLGFLASSHDQRVYCNTRMYQEPEHYFSDGEYLLADSGFTPNPNCVPNYKSNAGGRNRHAGAARDHKVFNDHVKKVRVRIEHTIGYWKARFQSIKLLSPQVRSSDHHVLNMSVWIVVCAGWKYGVLKEQSLTLIHQVTALLHNWVIDHENLEDEEIIDPNDLEEIMREEAVASDRLDQEAIQELTKAKRNDNGWRREAVRRQIEGMQARGENVAYVDPE</sequence>
<evidence type="ECO:0000256" key="6">
    <source>
        <dbReference type="ARBA" id="ARBA00022801"/>
    </source>
</evidence>
<dbReference type="GO" id="GO:0016787">
    <property type="term" value="F:hydrolase activity"/>
    <property type="evidence" value="ECO:0007669"/>
    <property type="project" value="UniProtKB-KW"/>
</dbReference>
<dbReference type="InterPro" id="IPR045249">
    <property type="entry name" value="HARBI1-like"/>
</dbReference>
<keyword evidence="7" id="KW-0539">Nucleus</keyword>
<feature type="domain" description="DDE Tnp4" evidence="8">
    <location>
        <begin position="242"/>
        <end position="395"/>
    </location>
</feature>
<dbReference type="GeneID" id="30158309"/>
<evidence type="ECO:0000259" key="8">
    <source>
        <dbReference type="Pfam" id="PF13359"/>
    </source>
</evidence>
<accession>A0A1E3HE88</accession>
<dbReference type="AlphaFoldDB" id="A0A1E3HE88"/>
<dbReference type="PANTHER" id="PTHR22930:SF85">
    <property type="entry name" value="GH03217P-RELATED"/>
    <property type="match status" value="1"/>
</dbReference>
<keyword evidence="4" id="KW-0540">Nuclease</keyword>
<comment type="subcellular location">
    <subcellularLocation>
        <location evidence="2">Nucleus</location>
    </subcellularLocation>
</comment>
<evidence type="ECO:0000256" key="3">
    <source>
        <dbReference type="ARBA" id="ARBA00006958"/>
    </source>
</evidence>
<keyword evidence="5" id="KW-0479">Metal-binding</keyword>
<dbReference type="GO" id="GO:0046872">
    <property type="term" value="F:metal ion binding"/>
    <property type="evidence" value="ECO:0007669"/>
    <property type="project" value="UniProtKB-KW"/>
</dbReference>
<reference evidence="9 10" key="1">
    <citation type="submission" date="2016-06" db="EMBL/GenBank/DDBJ databases">
        <title>Evolution of pathogenesis and genome organization in the Tremellales.</title>
        <authorList>
            <person name="Cuomo C."/>
            <person name="Litvintseva A."/>
            <person name="Heitman J."/>
            <person name="Chen Y."/>
            <person name="Sun S."/>
            <person name="Springer D."/>
            <person name="Dromer F."/>
            <person name="Young S."/>
            <person name="Zeng Q."/>
            <person name="Chapman S."/>
            <person name="Gujja S."/>
            <person name="Saif S."/>
            <person name="Birren B."/>
        </authorList>
    </citation>
    <scope>NUCLEOTIDE SEQUENCE [LARGE SCALE GENOMIC DNA]</scope>
    <source>
        <strain evidence="9 10">CBS 6039</strain>
    </source>
</reference>
<comment type="caution">
    <text evidence="9">The sequence shown here is derived from an EMBL/GenBank/DDBJ whole genome shotgun (WGS) entry which is preliminary data.</text>
</comment>
<dbReference type="EMBL" id="AWGJ01000011">
    <property type="protein sequence ID" value="ODN74660.1"/>
    <property type="molecule type" value="Genomic_DNA"/>
</dbReference>
<proteinExistence type="inferred from homology"/>
<keyword evidence="10" id="KW-1185">Reference proteome</keyword>
<evidence type="ECO:0000256" key="2">
    <source>
        <dbReference type="ARBA" id="ARBA00004123"/>
    </source>
</evidence>
<gene>
    <name evidence="9" type="ORF">L202_07000</name>
</gene>
<comment type="similarity">
    <text evidence="3">Belongs to the HARBI1 family.</text>
</comment>
<evidence type="ECO:0000256" key="1">
    <source>
        <dbReference type="ARBA" id="ARBA00001968"/>
    </source>
</evidence>
<evidence type="ECO:0000256" key="4">
    <source>
        <dbReference type="ARBA" id="ARBA00022722"/>
    </source>
</evidence>
<dbReference type="RefSeq" id="XP_018990441.1">
    <property type="nucleotide sequence ID" value="XM_019141634.1"/>
</dbReference>
<dbReference type="Proteomes" id="UP000094065">
    <property type="component" value="Unassembled WGS sequence"/>
</dbReference>
<keyword evidence="6" id="KW-0378">Hydrolase</keyword>
<evidence type="ECO:0000313" key="10">
    <source>
        <dbReference type="Proteomes" id="UP000094065"/>
    </source>
</evidence>
<evidence type="ECO:0000256" key="5">
    <source>
        <dbReference type="ARBA" id="ARBA00022723"/>
    </source>
</evidence>
<organism evidence="9 10">
    <name type="scientific">Cryptococcus amylolentus CBS 6039</name>
    <dbReference type="NCBI Taxonomy" id="1295533"/>
    <lineage>
        <taxon>Eukaryota</taxon>
        <taxon>Fungi</taxon>
        <taxon>Dikarya</taxon>
        <taxon>Basidiomycota</taxon>
        <taxon>Agaricomycotina</taxon>
        <taxon>Tremellomycetes</taxon>
        <taxon>Tremellales</taxon>
        <taxon>Cryptococcaceae</taxon>
        <taxon>Cryptococcus</taxon>
    </lineage>
</organism>